<dbReference type="SUPFAM" id="SSF52540">
    <property type="entry name" value="P-loop containing nucleoside triphosphate hydrolases"/>
    <property type="match status" value="1"/>
</dbReference>
<gene>
    <name evidence="1" type="ORF">OL599_13560</name>
</gene>
<evidence type="ECO:0000313" key="2">
    <source>
        <dbReference type="Proteomes" id="UP001165679"/>
    </source>
</evidence>
<organism evidence="1 2">
    <name type="scientific">Limobrevibacterium gyesilva</name>
    <dbReference type="NCBI Taxonomy" id="2991712"/>
    <lineage>
        <taxon>Bacteria</taxon>
        <taxon>Pseudomonadati</taxon>
        <taxon>Pseudomonadota</taxon>
        <taxon>Alphaproteobacteria</taxon>
        <taxon>Acetobacterales</taxon>
        <taxon>Acetobacteraceae</taxon>
        <taxon>Limobrevibacterium</taxon>
    </lineage>
</organism>
<proteinExistence type="predicted"/>
<sequence>MQLVRPWPTLRIRRRTALIHYHIFKNAGTSVDSLLAGYFGSSWAAFEGATPVDIVDARRLAAYLAAHPDIRAVSSHLARPPLPARGCAPIVFLRDPIDRARSVYRYLAQDPTQPGAGIAAARSFAGFVAWALDEPDGGGVVIRNYQVIHLSAASFRTPHIWHTHATASDLRKARALLRSWPAFGIVRRFADSLRWFDRAYGTRFPGLFAGEVHANSTNPAFRSERDEWDRASDELGPALFQRLLDANSLDLELYQWALSRFRAAAPAAAAMAPDHGPAIPAHH</sequence>
<name>A0AA42CG37_9PROT</name>
<dbReference type="AlphaFoldDB" id="A0AA42CG37"/>
<keyword evidence="2" id="KW-1185">Reference proteome</keyword>
<comment type="caution">
    <text evidence="1">The sequence shown here is derived from an EMBL/GenBank/DDBJ whole genome shotgun (WGS) entry which is preliminary data.</text>
</comment>
<protein>
    <submittedName>
        <fullName evidence="1">Sulfotransferase family 2 domain-containing protein</fullName>
    </submittedName>
</protein>
<dbReference type="EMBL" id="JAPDNT010000010">
    <property type="protein sequence ID" value="MCW3475606.1"/>
    <property type="molecule type" value="Genomic_DNA"/>
</dbReference>
<accession>A0AA42CG37</accession>
<dbReference type="RefSeq" id="WP_264714326.1">
    <property type="nucleotide sequence ID" value="NZ_JAPDNT010000010.1"/>
</dbReference>
<evidence type="ECO:0000313" key="1">
    <source>
        <dbReference type="EMBL" id="MCW3475606.1"/>
    </source>
</evidence>
<dbReference type="InterPro" id="IPR027417">
    <property type="entry name" value="P-loop_NTPase"/>
</dbReference>
<reference evidence="1" key="1">
    <citation type="submission" date="2022-09" db="EMBL/GenBank/DDBJ databases">
        <title>Rhodovastum sp. nov. RN2-1 isolated from soil in Seongnam, South Korea.</title>
        <authorList>
            <person name="Le N.T."/>
        </authorList>
    </citation>
    <scope>NUCLEOTIDE SEQUENCE</scope>
    <source>
        <strain evidence="1">RN2-1</strain>
    </source>
</reference>
<dbReference type="Proteomes" id="UP001165679">
    <property type="component" value="Unassembled WGS sequence"/>
</dbReference>
<dbReference type="Gene3D" id="3.40.50.300">
    <property type="entry name" value="P-loop containing nucleotide triphosphate hydrolases"/>
    <property type="match status" value="1"/>
</dbReference>
<reference evidence="1" key="2">
    <citation type="submission" date="2022-10" db="EMBL/GenBank/DDBJ databases">
        <authorList>
            <person name="Trinh H.N."/>
        </authorList>
    </citation>
    <scope>NUCLEOTIDE SEQUENCE</scope>
    <source>
        <strain evidence="1">RN2-1</strain>
    </source>
</reference>